<dbReference type="InterPro" id="IPR050330">
    <property type="entry name" value="Bact_OuterMem_StrucFunc"/>
</dbReference>
<evidence type="ECO:0000256" key="1">
    <source>
        <dbReference type="ARBA" id="ARBA00004442"/>
    </source>
</evidence>
<evidence type="ECO:0000256" key="4">
    <source>
        <dbReference type="PROSITE-ProRule" id="PRU00473"/>
    </source>
</evidence>
<dbReference type="PRINTS" id="PR01021">
    <property type="entry name" value="OMPADOMAIN"/>
</dbReference>
<dbReference type="EMBL" id="CAJNBJ010000017">
    <property type="protein sequence ID" value="CAE6774533.1"/>
    <property type="molecule type" value="Genomic_DNA"/>
</dbReference>
<accession>A0ABM8RW22</accession>
<dbReference type="InterPro" id="IPR036737">
    <property type="entry name" value="OmpA-like_sf"/>
</dbReference>
<dbReference type="PANTHER" id="PTHR30329:SF21">
    <property type="entry name" value="LIPOPROTEIN YIAD-RELATED"/>
    <property type="match status" value="1"/>
</dbReference>
<keyword evidence="3" id="KW-0998">Cell outer membrane</keyword>
<keyword evidence="2 4" id="KW-0472">Membrane</keyword>
<keyword evidence="7" id="KW-0449">Lipoprotein</keyword>
<dbReference type="CDD" id="cd07185">
    <property type="entry name" value="OmpA_C-like"/>
    <property type="match status" value="1"/>
</dbReference>
<comment type="subcellular location">
    <subcellularLocation>
        <location evidence="1">Cell outer membrane</location>
    </subcellularLocation>
</comment>
<reference evidence="7 8" key="1">
    <citation type="submission" date="2021-02" db="EMBL/GenBank/DDBJ databases">
        <authorList>
            <person name="Han P."/>
        </authorList>
    </citation>
    <scope>NUCLEOTIDE SEQUENCE [LARGE SCALE GENOMIC DNA]</scope>
    <source>
        <strain evidence="7">Candidatus Nitrospira sp. ZN2</strain>
    </source>
</reference>
<comment type="caution">
    <text evidence="7">The sequence shown here is derived from an EMBL/GenBank/DDBJ whole genome shotgun (WGS) entry which is preliminary data.</text>
</comment>
<name>A0ABM8RW22_9BACT</name>
<evidence type="ECO:0000259" key="6">
    <source>
        <dbReference type="PROSITE" id="PS51123"/>
    </source>
</evidence>
<evidence type="ECO:0000256" key="3">
    <source>
        <dbReference type="ARBA" id="ARBA00023237"/>
    </source>
</evidence>
<dbReference type="RefSeq" id="WP_213043264.1">
    <property type="nucleotide sequence ID" value="NZ_CAJNBJ010000017.1"/>
</dbReference>
<dbReference type="InterPro" id="IPR006664">
    <property type="entry name" value="OMP_bac"/>
</dbReference>
<sequence length="191" mass="21074">MKCLRPFALLGLCAVASLLFLDGCASKAGTSGGKTVTPSKPRVEEQVAAAPVQEIPPPPEPTPVPLRSVEMAARNATGEQNIPFPDVLFDFDQYVLRDDALTAVEDNAKRLRDNHVTKVLLEGRCDEIGTSEYNLVLGERRALSVKRYLESLGMSQLQVDVTSYGKDRPLCLQHNPVCWQKNRSVHFVVKE</sequence>
<feature type="domain" description="OmpA-like" evidence="6">
    <location>
        <begin position="76"/>
        <end position="191"/>
    </location>
</feature>
<organism evidence="7 8">
    <name type="scientific">Nitrospira defluvii</name>
    <dbReference type="NCBI Taxonomy" id="330214"/>
    <lineage>
        <taxon>Bacteria</taxon>
        <taxon>Pseudomonadati</taxon>
        <taxon>Nitrospirota</taxon>
        <taxon>Nitrospiria</taxon>
        <taxon>Nitrospirales</taxon>
        <taxon>Nitrospiraceae</taxon>
        <taxon>Nitrospira</taxon>
    </lineage>
</organism>
<evidence type="ECO:0000313" key="8">
    <source>
        <dbReference type="Proteomes" id="UP000675880"/>
    </source>
</evidence>
<evidence type="ECO:0000313" key="7">
    <source>
        <dbReference type="EMBL" id="CAE6774533.1"/>
    </source>
</evidence>
<feature type="chain" id="PRO_5045665958" evidence="5">
    <location>
        <begin position="28"/>
        <end position="191"/>
    </location>
</feature>
<gene>
    <name evidence="7" type="ORF">NSPZN2_40452</name>
</gene>
<dbReference type="InterPro" id="IPR006665">
    <property type="entry name" value="OmpA-like"/>
</dbReference>
<evidence type="ECO:0000256" key="2">
    <source>
        <dbReference type="ARBA" id="ARBA00023136"/>
    </source>
</evidence>
<dbReference type="Gene3D" id="3.30.1330.60">
    <property type="entry name" value="OmpA-like domain"/>
    <property type="match status" value="1"/>
</dbReference>
<dbReference type="Pfam" id="PF00691">
    <property type="entry name" value="OmpA"/>
    <property type="match status" value="1"/>
</dbReference>
<proteinExistence type="predicted"/>
<evidence type="ECO:0000256" key="5">
    <source>
        <dbReference type="SAM" id="SignalP"/>
    </source>
</evidence>
<dbReference type="PANTHER" id="PTHR30329">
    <property type="entry name" value="STATOR ELEMENT OF FLAGELLAR MOTOR COMPLEX"/>
    <property type="match status" value="1"/>
</dbReference>
<keyword evidence="5" id="KW-0732">Signal</keyword>
<dbReference type="SUPFAM" id="SSF103088">
    <property type="entry name" value="OmpA-like"/>
    <property type="match status" value="1"/>
</dbReference>
<dbReference type="PROSITE" id="PS51123">
    <property type="entry name" value="OMPA_2"/>
    <property type="match status" value="1"/>
</dbReference>
<dbReference type="Proteomes" id="UP000675880">
    <property type="component" value="Unassembled WGS sequence"/>
</dbReference>
<keyword evidence="8" id="KW-1185">Reference proteome</keyword>
<feature type="signal peptide" evidence="5">
    <location>
        <begin position="1"/>
        <end position="27"/>
    </location>
</feature>
<protein>
    <submittedName>
        <fullName evidence="7">18K peptidoglycan-associated outer membrane lipoprotein Peptidoglycan-associated lipoprotein Outer membrane protein P6 OmpA/MotB</fullName>
    </submittedName>
</protein>